<dbReference type="AlphaFoldDB" id="A0A6C7HJH6"/>
<dbReference type="EMBL" id="LC528227">
    <property type="protein sequence ID" value="BCA87204.1"/>
    <property type="molecule type" value="Genomic_DNA"/>
</dbReference>
<dbReference type="Pfam" id="PF13354">
    <property type="entry name" value="Beta-lactamase2"/>
    <property type="match status" value="1"/>
</dbReference>
<proteinExistence type="predicted"/>
<name>A0A6C7HJH6_ECOLX</name>
<dbReference type="InterPro" id="IPR045155">
    <property type="entry name" value="Beta-lactam_cat"/>
</dbReference>
<dbReference type="GO" id="GO:0030655">
    <property type="term" value="P:beta-lactam antibiotic catabolic process"/>
    <property type="evidence" value="ECO:0007669"/>
    <property type="project" value="InterPro"/>
</dbReference>
<dbReference type="GO" id="GO:0008800">
    <property type="term" value="F:beta-lactamase activity"/>
    <property type="evidence" value="ECO:0007669"/>
    <property type="project" value="InterPro"/>
</dbReference>
<protein>
    <submittedName>
        <fullName evidence="2">Extended-spectrum beta-lactamase</fullName>
    </submittedName>
</protein>
<evidence type="ECO:0000313" key="2">
    <source>
        <dbReference type="EMBL" id="BCA87204.1"/>
    </source>
</evidence>
<evidence type="ECO:0000259" key="1">
    <source>
        <dbReference type="Pfam" id="PF13354"/>
    </source>
</evidence>
<organism evidence="2">
    <name type="scientific">Escherichia coli</name>
    <dbReference type="NCBI Taxonomy" id="562"/>
    <lineage>
        <taxon>Bacteria</taxon>
        <taxon>Pseudomonadati</taxon>
        <taxon>Pseudomonadota</taxon>
        <taxon>Gammaproteobacteria</taxon>
        <taxon>Enterobacterales</taxon>
        <taxon>Enterobacteriaceae</taxon>
        <taxon>Escherichia</taxon>
    </lineage>
</organism>
<dbReference type="Gene3D" id="3.40.710.10">
    <property type="entry name" value="DD-peptidase/beta-lactamase superfamily"/>
    <property type="match status" value="1"/>
</dbReference>
<accession>A0A6C7HJH6</accession>
<gene>
    <name evidence="2" type="primary">blaCTX-M-15</name>
</gene>
<feature type="domain" description="Beta-lactamase class A catalytic" evidence="1">
    <location>
        <begin position="51"/>
        <end position="142"/>
    </location>
</feature>
<reference evidence="2" key="1">
    <citation type="submission" date="2020-02" db="EMBL/GenBank/DDBJ databases">
        <title>Escherichia coli blaCTX-M-15 gene for extended-spectrum beta-lactamase, strain: ABHIMAOA1.</title>
        <authorList>
            <person name="Banerjee A."/>
            <person name="Singh A.D."/>
            <person name="Batabyal K."/>
            <person name="Samanta I."/>
        </authorList>
    </citation>
    <scope>NUCLEOTIDE SEQUENCE</scope>
    <source>
        <strain evidence="2">ABHIMAOA1</strain>
    </source>
</reference>
<sequence>MDRLPSELLQLRNLSFESKNPLSIRLRKSTSMGRCHWRSRPRYSTATWRSLLHVGGPAVTAFARQLGDTFRLDRTEPTYTAIPGDPRTTSPREMAQTLRNLTLGALGDSQRAQLAWKGNTTGAASIQVGLPASWVVGEKPGGGGVWFPAACRF</sequence>
<dbReference type="SUPFAM" id="SSF56601">
    <property type="entry name" value="beta-lactamase/transpeptidase-like"/>
    <property type="match status" value="1"/>
</dbReference>
<dbReference type="InterPro" id="IPR012338">
    <property type="entry name" value="Beta-lactam/transpept-like"/>
</dbReference>